<comment type="caution">
    <text evidence="2">The sequence shown here is derived from an EMBL/GenBank/DDBJ whole genome shotgun (WGS) entry which is preliminary data.</text>
</comment>
<protein>
    <recommendedName>
        <fullName evidence="4">Transmembrane protein</fullName>
    </recommendedName>
</protein>
<name>A0A9D1X9Y4_9BACT</name>
<keyword evidence="1" id="KW-0812">Transmembrane</keyword>
<dbReference type="PROSITE" id="PS51257">
    <property type="entry name" value="PROKAR_LIPOPROTEIN"/>
    <property type="match status" value="1"/>
</dbReference>
<gene>
    <name evidence="2" type="ORF">H9977_11505</name>
</gene>
<dbReference type="EMBL" id="DXEL01000078">
    <property type="protein sequence ID" value="HIX75639.1"/>
    <property type="molecule type" value="Genomic_DNA"/>
</dbReference>
<evidence type="ECO:0000313" key="2">
    <source>
        <dbReference type="EMBL" id="HIX75639.1"/>
    </source>
</evidence>
<accession>A0A9D1X9Y4</accession>
<proteinExistence type="predicted"/>
<evidence type="ECO:0008006" key="4">
    <source>
        <dbReference type="Google" id="ProtNLM"/>
    </source>
</evidence>
<dbReference type="Proteomes" id="UP000886740">
    <property type="component" value="Unassembled WGS sequence"/>
</dbReference>
<feature type="transmembrane region" description="Helical" evidence="1">
    <location>
        <begin position="197"/>
        <end position="216"/>
    </location>
</feature>
<feature type="transmembrane region" description="Helical" evidence="1">
    <location>
        <begin position="266"/>
        <end position="289"/>
    </location>
</feature>
<feature type="transmembrane region" description="Helical" evidence="1">
    <location>
        <begin position="228"/>
        <end position="246"/>
    </location>
</feature>
<evidence type="ECO:0000313" key="3">
    <source>
        <dbReference type="Proteomes" id="UP000886740"/>
    </source>
</evidence>
<reference evidence="2" key="1">
    <citation type="journal article" date="2021" name="PeerJ">
        <title>Extensive microbial diversity within the chicken gut microbiome revealed by metagenomics and culture.</title>
        <authorList>
            <person name="Gilroy R."/>
            <person name="Ravi A."/>
            <person name="Getino M."/>
            <person name="Pursley I."/>
            <person name="Horton D.L."/>
            <person name="Alikhan N.F."/>
            <person name="Baker D."/>
            <person name="Gharbi K."/>
            <person name="Hall N."/>
            <person name="Watson M."/>
            <person name="Adriaenssens E.M."/>
            <person name="Foster-Nyarko E."/>
            <person name="Jarju S."/>
            <person name="Secka A."/>
            <person name="Antonio M."/>
            <person name="Oren A."/>
            <person name="Chaudhuri R.R."/>
            <person name="La Ragione R."/>
            <person name="Hildebrand F."/>
            <person name="Pallen M.J."/>
        </authorList>
    </citation>
    <scope>NUCLEOTIDE SEQUENCE</scope>
    <source>
        <strain evidence="2">ChiGjej6B6-14162</strain>
    </source>
</reference>
<evidence type="ECO:0000256" key="1">
    <source>
        <dbReference type="SAM" id="Phobius"/>
    </source>
</evidence>
<sequence length="295" mass="34877">MDFIKRLANNLLGTRKEHAVNGLGIFSCKVLECWKTDHYLWWSEIRLPFCPETITIMANGDARSPFQSQTTRIKQLLENWGTVLDRVDTVLSARIRGEKEIAAYANWRERFYPQSIWASDTNNKELEISFVDSDLEYSFRFTWSDGLVRSLVLDNEEEDDAEELKEYPQREYKFYLFDFLYFIGELWSRSNGRMSGFLLLFLYNMLTIALPAYFLLVRIPEIGDNREILVFYWGFQFLFPPIFSWARYQKGRKAALMSHYRHPKKIGAGLAVTFLLIPIALFLIETWLIKRLPWP</sequence>
<organism evidence="2 3">
    <name type="scientific">Candidatus Parabacteroides intestinipullorum</name>
    <dbReference type="NCBI Taxonomy" id="2838723"/>
    <lineage>
        <taxon>Bacteria</taxon>
        <taxon>Pseudomonadati</taxon>
        <taxon>Bacteroidota</taxon>
        <taxon>Bacteroidia</taxon>
        <taxon>Bacteroidales</taxon>
        <taxon>Tannerellaceae</taxon>
        <taxon>Parabacteroides</taxon>
    </lineage>
</organism>
<dbReference type="AlphaFoldDB" id="A0A9D1X9Y4"/>
<reference evidence="2" key="2">
    <citation type="submission" date="2021-04" db="EMBL/GenBank/DDBJ databases">
        <authorList>
            <person name="Gilroy R."/>
        </authorList>
    </citation>
    <scope>NUCLEOTIDE SEQUENCE</scope>
    <source>
        <strain evidence="2">ChiGjej6B6-14162</strain>
    </source>
</reference>
<keyword evidence="1" id="KW-1133">Transmembrane helix</keyword>
<keyword evidence="1" id="KW-0472">Membrane</keyword>